<name>A0A914HI93_GLORO</name>
<dbReference type="AlphaFoldDB" id="A0A914HI93"/>
<dbReference type="PANTHER" id="PTHR22744:SF14">
    <property type="entry name" value="BTB DOMAIN-CONTAINING PROTEIN-RELATED"/>
    <property type="match status" value="1"/>
</dbReference>
<evidence type="ECO:0000259" key="1">
    <source>
        <dbReference type="PROSITE" id="PS50097"/>
    </source>
</evidence>
<dbReference type="InterPro" id="IPR000210">
    <property type="entry name" value="BTB/POZ_dom"/>
</dbReference>
<dbReference type="SUPFAM" id="SSF54695">
    <property type="entry name" value="POZ domain"/>
    <property type="match status" value="2"/>
</dbReference>
<protein>
    <submittedName>
        <fullName evidence="3">BTB domain-containing protein</fullName>
    </submittedName>
</protein>
<organism evidence="2 3">
    <name type="scientific">Globodera rostochiensis</name>
    <name type="common">Golden nematode worm</name>
    <name type="synonym">Heterodera rostochiensis</name>
    <dbReference type="NCBI Taxonomy" id="31243"/>
    <lineage>
        <taxon>Eukaryota</taxon>
        <taxon>Metazoa</taxon>
        <taxon>Ecdysozoa</taxon>
        <taxon>Nematoda</taxon>
        <taxon>Chromadorea</taxon>
        <taxon>Rhabditida</taxon>
        <taxon>Tylenchina</taxon>
        <taxon>Tylenchomorpha</taxon>
        <taxon>Tylenchoidea</taxon>
        <taxon>Heteroderidae</taxon>
        <taxon>Heteroderinae</taxon>
        <taxon>Globodera</taxon>
    </lineage>
</organism>
<accession>A0A914HI93</accession>
<dbReference type="SMART" id="SM00225">
    <property type="entry name" value="BTB"/>
    <property type="match status" value="2"/>
</dbReference>
<proteinExistence type="predicted"/>
<evidence type="ECO:0000313" key="3">
    <source>
        <dbReference type="WBParaSite" id="Gr19_v10_g17771.t1"/>
    </source>
</evidence>
<feature type="domain" description="BTB" evidence="1">
    <location>
        <begin position="21"/>
        <end position="89"/>
    </location>
</feature>
<dbReference type="CDD" id="cd18186">
    <property type="entry name" value="BTB_POZ_ZBTB_KLHL-like"/>
    <property type="match status" value="2"/>
</dbReference>
<evidence type="ECO:0000313" key="2">
    <source>
        <dbReference type="Proteomes" id="UP000887572"/>
    </source>
</evidence>
<dbReference type="WBParaSite" id="Gr19_v10_g17771.t1">
    <property type="protein sequence ID" value="Gr19_v10_g17771.t1"/>
    <property type="gene ID" value="Gr19_v10_g17771"/>
</dbReference>
<dbReference type="PROSITE" id="PS50097">
    <property type="entry name" value="BTB"/>
    <property type="match status" value="2"/>
</dbReference>
<dbReference type="InterPro" id="IPR011333">
    <property type="entry name" value="SKP1/BTB/POZ_sf"/>
</dbReference>
<dbReference type="Gene3D" id="3.30.710.10">
    <property type="entry name" value="Potassium Channel Kv1.1, Chain A"/>
    <property type="match status" value="2"/>
</dbReference>
<dbReference type="Proteomes" id="UP000887572">
    <property type="component" value="Unplaced"/>
</dbReference>
<feature type="domain" description="BTB" evidence="1">
    <location>
        <begin position="130"/>
        <end position="198"/>
    </location>
</feature>
<reference evidence="3" key="1">
    <citation type="submission" date="2022-11" db="UniProtKB">
        <authorList>
            <consortium name="WormBaseParasite"/>
        </authorList>
    </citation>
    <scope>IDENTIFICATION</scope>
</reference>
<sequence>MDLAKSQSPSNTGCDMPEMHPNAFLLVNGEAVYVNNRLLAAYSTFFETLFFGENAEEVPKIQIGDVPDAVANFKRLISTIHPLNVELDDECIDAVFLLANRFLLGYVVHSCYDFLMYKSVKADRDLLVRFDDALLVNGEVVQVNKHQLSSHSKYFQTLFFGENAEAIPKVHIDNVPDAVVTFKRLISTMDPLNVELDDECVENVWLLAKRFSLGSVHNRCLKFRFRNIPKGPIVVGARELSAAKKAYFDKKSKTDKFGLQEIEKGIEKL</sequence>
<dbReference type="PANTHER" id="PTHR22744">
    <property type="entry name" value="HELIX LOOP HELIX PROTEIN 21-RELATED"/>
    <property type="match status" value="1"/>
</dbReference>
<dbReference type="Pfam" id="PF00651">
    <property type="entry name" value="BTB"/>
    <property type="match status" value="2"/>
</dbReference>
<keyword evidence="2" id="KW-1185">Reference proteome</keyword>